<comment type="caution">
    <text evidence="1">The sequence shown here is derived from an EMBL/GenBank/DDBJ whole genome shotgun (WGS) entry which is preliminary data.</text>
</comment>
<dbReference type="EMBL" id="JPVT01000200">
    <property type="protein sequence ID" value="KFN89718.1"/>
    <property type="molecule type" value="Genomic_DNA"/>
</dbReference>
<accession>A0A091CC50</accession>
<reference evidence="1 2" key="1">
    <citation type="submission" date="2014-08" db="EMBL/GenBank/DDBJ databases">
        <title>Genome sequence of Tetragenococcus muriaticus.</title>
        <authorList>
            <person name="Chuea-nongthon C."/>
            <person name="Rodtong S."/>
            <person name="Yongsawatdigul J."/>
            <person name="Steele J.L."/>
            <person name="Liu X.-y."/>
            <person name="Speers J."/>
            <person name="Glasner J.D."/>
            <person name="Neeno-Eckwall E.C."/>
        </authorList>
    </citation>
    <scope>NUCLEOTIDE SEQUENCE [LARGE SCALE GENOMIC DNA]</scope>
    <source>
        <strain evidence="1 2">3MR10-3</strain>
    </source>
</reference>
<name>A0A091CC50_9ENTE</name>
<proteinExistence type="predicted"/>
<gene>
    <name evidence="1" type="ORF">TMU3MR103_1841</name>
</gene>
<keyword evidence="2" id="KW-1185">Reference proteome</keyword>
<sequence length="252" mass="29113">MTINANLYLSNEKAEITLVDIDSKINIFYSQDALVYDEIGFFLLYKGKQFQAIHSTLNEELISKADHFIQIIPPKSLDISHLSQRLSEIIQENNVYTLLGTHSNQPLSTDSYLAILSLLLNKFGFLLTSKKKTSAKPQHRWKQALSEVEFFVNDFDSQATIIWQKRNEMLIKKGAQLRKEYKLNRDGTIGLNVRMGTQLREEQKDKLQIFVTTEDIILKSVNEVGLFLYYGGTNSWLILKDKDNKTIDEWSK</sequence>
<protein>
    <submittedName>
        <fullName evidence="1">Uncharacterized protein</fullName>
    </submittedName>
</protein>
<dbReference type="RefSeq" id="WP_028790926.1">
    <property type="nucleotide sequence ID" value="NZ_JPVT01000200.1"/>
</dbReference>
<dbReference type="AlphaFoldDB" id="A0A091CC50"/>
<organism evidence="1 2">
    <name type="scientific">Tetragenococcus muriaticus 3MR10-3</name>
    <dbReference type="NCBI Taxonomy" id="1302648"/>
    <lineage>
        <taxon>Bacteria</taxon>
        <taxon>Bacillati</taxon>
        <taxon>Bacillota</taxon>
        <taxon>Bacilli</taxon>
        <taxon>Lactobacillales</taxon>
        <taxon>Enterococcaceae</taxon>
        <taxon>Tetragenococcus</taxon>
    </lineage>
</organism>
<dbReference type="Proteomes" id="UP000029381">
    <property type="component" value="Unassembled WGS sequence"/>
</dbReference>
<evidence type="ECO:0000313" key="2">
    <source>
        <dbReference type="Proteomes" id="UP000029381"/>
    </source>
</evidence>
<evidence type="ECO:0000313" key="1">
    <source>
        <dbReference type="EMBL" id="KFN89718.1"/>
    </source>
</evidence>
<dbReference type="PATRIC" id="fig|1302648.3.peg.1802"/>